<feature type="compositionally biased region" description="Basic and acidic residues" evidence="1">
    <location>
        <begin position="69"/>
        <end position="86"/>
    </location>
</feature>
<feature type="region of interest" description="Disordered" evidence="1">
    <location>
        <begin position="54"/>
        <end position="86"/>
    </location>
</feature>
<keyword evidence="4" id="KW-1185">Reference proteome</keyword>
<keyword evidence="2" id="KW-0812">Transmembrane</keyword>
<evidence type="ECO:0000256" key="2">
    <source>
        <dbReference type="SAM" id="Phobius"/>
    </source>
</evidence>
<protein>
    <submittedName>
        <fullName evidence="3">Uncharacterized protein</fullName>
    </submittedName>
</protein>
<sequence>MATPSQSSGNNGLVVIIAVAVIAILAVGAIFLMQDHRSGSERVGDAIEAAPHGLDKAADKLGDQAPADNVERNLDKAGDKVEKAVN</sequence>
<dbReference type="AlphaFoldDB" id="A0A1G4Q1W2"/>
<keyword evidence="2" id="KW-0472">Membrane</keyword>
<dbReference type="Proteomes" id="UP000199150">
    <property type="component" value="Unassembled WGS sequence"/>
</dbReference>
<dbReference type="STRING" id="260084.SAMN02927928_0852"/>
<dbReference type="EMBL" id="FMTS01000001">
    <property type="protein sequence ID" value="SCW38512.1"/>
    <property type="molecule type" value="Genomic_DNA"/>
</dbReference>
<proteinExistence type="predicted"/>
<accession>A0A1G4Q1W2</accession>
<evidence type="ECO:0000313" key="3">
    <source>
        <dbReference type="EMBL" id="SCW38512.1"/>
    </source>
</evidence>
<evidence type="ECO:0000313" key="4">
    <source>
        <dbReference type="Proteomes" id="UP000199150"/>
    </source>
</evidence>
<evidence type="ECO:0000256" key="1">
    <source>
        <dbReference type="SAM" id="MobiDB-lite"/>
    </source>
</evidence>
<keyword evidence="2" id="KW-1133">Transmembrane helix</keyword>
<gene>
    <name evidence="3" type="ORF">SAMN02927928_0852</name>
</gene>
<reference evidence="4" key="1">
    <citation type="submission" date="2016-10" db="EMBL/GenBank/DDBJ databases">
        <authorList>
            <person name="Varghese N."/>
            <person name="Submissions S."/>
        </authorList>
    </citation>
    <scope>NUCLEOTIDE SEQUENCE [LARGE SCALE GENOMIC DNA]</scope>
    <source>
        <strain evidence="4">CGMCC 1.3431</strain>
    </source>
</reference>
<organism evidence="3 4">
    <name type="scientific">Asticcacaulis taihuensis</name>
    <dbReference type="NCBI Taxonomy" id="260084"/>
    <lineage>
        <taxon>Bacteria</taxon>
        <taxon>Pseudomonadati</taxon>
        <taxon>Pseudomonadota</taxon>
        <taxon>Alphaproteobacteria</taxon>
        <taxon>Caulobacterales</taxon>
        <taxon>Caulobacteraceae</taxon>
        <taxon>Asticcacaulis</taxon>
    </lineage>
</organism>
<feature type="transmembrane region" description="Helical" evidence="2">
    <location>
        <begin position="12"/>
        <end position="32"/>
    </location>
</feature>
<name>A0A1G4Q1W2_9CAUL</name>
<dbReference type="RefSeq" id="WP_090644028.1">
    <property type="nucleotide sequence ID" value="NZ_CBFGND010000029.1"/>
</dbReference>